<organism evidence="3 4">
    <name type="scientific">Acidaminococcus fermentans</name>
    <dbReference type="NCBI Taxonomy" id="905"/>
    <lineage>
        <taxon>Bacteria</taxon>
        <taxon>Bacillati</taxon>
        <taxon>Bacillota</taxon>
        <taxon>Negativicutes</taxon>
        <taxon>Acidaminococcales</taxon>
        <taxon>Acidaminococcaceae</taxon>
        <taxon>Acidaminococcus</taxon>
    </lineage>
</organism>
<dbReference type="RefSeq" id="WP_074708128.1">
    <property type="nucleotide sequence ID" value="NZ_FNOP01000019.1"/>
</dbReference>
<keyword evidence="2" id="KW-0732">Signal</keyword>
<feature type="signal peptide" evidence="2">
    <location>
        <begin position="1"/>
        <end position="26"/>
    </location>
</feature>
<evidence type="ECO:0000256" key="2">
    <source>
        <dbReference type="SAM" id="SignalP"/>
    </source>
</evidence>
<dbReference type="Proteomes" id="UP000182379">
    <property type="component" value="Unassembled WGS sequence"/>
</dbReference>
<sequence>MKLLQGIRTVLLAGFLTLTGATGALAEYTSWQDTEYDFSQVKTVYLSEMDLSGYGLESGTKAQKMLQEYRKKAGKVKSPKVVMEPAAQVRALLPGEGKPKASLPAPGTGEKAGEQETEKPVQPAESGERKAVTIPQQALDAGAQLYILALLDKCQVDSYLVPAHTEWKTREIDDSYRDDKGNWHTFYRTITYPEYIPDYYVPYASVTVRFLWFDTKTGKLVASSEDARVRNSENDPLGVYNRIIDRFFKNLKEMGRK</sequence>
<evidence type="ECO:0000313" key="4">
    <source>
        <dbReference type="Proteomes" id="UP000182379"/>
    </source>
</evidence>
<name>A0A1H3ABN1_ACIFE</name>
<proteinExistence type="predicted"/>
<evidence type="ECO:0008006" key="5">
    <source>
        <dbReference type="Google" id="ProtNLM"/>
    </source>
</evidence>
<evidence type="ECO:0000256" key="1">
    <source>
        <dbReference type="SAM" id="MobiDB-lite"/>
    </source>
</evidence>
<feature type="chain" id="PRO_5032865412" description="DUF4830 domain-containing protein" evidence="2">
    <location>
        <begin position="27"/>
        <end position="257"/>
    </location>
</feature>
<dbReference type="EMBL" id="FNOP01000019">
    <property type="protein sequence ID" value="SDX26718.1"/>
    <property type="molecule type" value="Genomic_DNA"/>
</dbReference>
<comment type="caution">
    <text evidence="3">The sequence shown here is derived from an EMBL/GenBank/DDBJ whole genome shotgun (WGS) entry which is preliminary data.</text>
</comment>
<protein>
    <recommendedName>
        <fullName evidence="5">DUF4830 domain-containing protein</fullName>
    </recommendedName>
</protein>
<reference evidence="3 4" key="1">
    <citation type="submission" date="2016-10" db="EMBL/GenBank/DDBJ databases">
        <authorList>
            <person name="Varghese N."/>
            <person name="Submissions S."/>
        </authorList>
    </citation>
    <scope>NUCLEOTIDE SEQUENCE [LARGE SCALE GENOMIC DNA]</scope>
    <source>
        <strain evidence="3 4">WCC6</strain>
    </source>
</reference>
<feature type="region of interest" description="Disordered" evidence="1">
    <location>
        <begin position="93"/>
        <end position="130"/>
    </location>
</feature>
<dbReference type="AlphaFoldDB" id="A0A1H3ABN1"/>
<gene>
    <name evidence="3" type="ORF">SAMN05216495_11924</name>
</gene>
<evidence type="ECO:0000313" key="3">
    <source>
        <dbReference type="EMBL" id="SDX26718.1"/>
    </source>
</evidence>
<accession>A0A1H3ABN1</accession>